<sequence>MKFASAAAALALTSLAHVASGTDIYLTEMPAVIPGNYTNYKYDTESGSLTTLASQLESSYTAYDMVAGSATCGKRYYAAAVQAFISWGLMVTDVETGKTQVIDHTDFPSETNDKLVQTIWCDGTDSTGNSLIAVLSDTENPTYSVYRLVVDKDMSVSTSLIADIPQGPHESNTGWSTEFQATPDGSQVYASWAVKGSSNSNGSIKRVDVESGEVSEWSVTGDNGYVYAMFPKENDAKQISAVLNYNGVSSRAFLTLNDDGSVDLGDSEEDQSLFLGGMPWQIDAEGQVGMALDNKQPQHIDFFDVDSLEVLSSLEEKDIFGDVQNRKLGGLTWGK</sequence>
<accession>A0A9W7EPE9</accession>
<feature type="signal peptide" evidence="1">
    <location>
        <begin position="1"/>
        <end position="21"/>
    </location>
</feature>
<keyword evidence="3" id="KW-1185">Reference proteome</keyword>
<evidence type="ECO:0000256" key="1">
    <source>
        <dbReference type="SAM" id="SignalP"/>
    </source>
</evidence>
<dbReference type="InterPro" id="IPR011047">
    <property type="entry name" value="Quinoprotein_ADH-like_sf"/>
</dbReference>
<protein>
    <submittedName>
        <fullName evidence="2">Uncharacterized protein</fullName>
    </submittedName>
</protein>
<reference evidence="3" key="1">
    <citation type="journal article" date="2023" name="Commun. Biol.">
        <title>Genome analysis of Parmales, the sister group of diatoms, reveals the evolutionary specialization of diatoms from phago-mixotrophs to photoautotrophs.</title>
        <authorList>
            <person name="Ban H."/>
            <person name="Sato S."/>
            <person name="Yoshikawa S."/>
            <person name="Yamada K."/>
            <person name="Nakamura Y."/>
            <person name="Ichinomiya M."/>
            <person name="Sato N."/>
            <person name="Blanc-Mathieu R."/>
            <person name="Endo H."/>
            <person name="Kuwata A."/>
            <person name="Ogata H."/>
        </authorList>
    </citation>
    <scope>NUCLEOTIDE SEQUENCE [LARGE SCALE GENOMIC DNA]</scope>
    <source>
        <strain evidence="3">NIES 3699</strain>
    </source>
</reference>
<comment type="caution">
    <text evidence="2">The sequence shown here is derived from an EMBL/GenBank/DDBJ whole genome shotgun (WGS) entry which is preliminary data.</text>
</comment>
<name>A0A9W7EPE9_9STRA</name>
<dbReference type="Proteomes" id="UP001165160">
    <property type="component" value="Unassembled WGS sequence"/>
</dbReference>
<feature type="chain" id="PRO_5040750214" evidence="1">
    <location>
        <begin position="22"/>
        <end position="335"/>
    </location>
</feature>
<keyword evidence="1" id="KW-0732">Signal</keyword>
<proteinExistence type="predicted"/>
<dbReference type="EMBL" id="BRXX01000062">
    <property type="protein sequence ID" value="GMH86673.1"/>
    <property type="molecule type" value="Genomic_DNA"/>
</dbReference>
<gene>
    <name evidence="2" type="ORF">TrVE_jg10707</name>
</gene>
<evidence type="ECO:0000313" key="2">
    <source>
        <dbReference type="EMBL" id="GMH86673.1"/>
    </source>
</evidence>
<evidence type="ECO:0000313" key="3">
    <source>
        <dbReference type="Proteomes" id="UP001165160"/>
    </source>
</evidence>
<dbReference type="SUPFAM" id="SSF50998">
    <property type="entry name" value="Quinoprotein alcohol dehydrogenase-like"/>
    <property type="match status" value="1"/>
</dbReference>
<organism evidence="2 3">
    <name type="scientific">Triparma verrucosa</name>
    <dbReference type="NCBI Taxonomy" id="1606542"/>
    <lineage>
        <taxon>Eukaryota</taxon>
        <taxon>Sar</taxon>
        <taxon>Stramenopiles</taxon>
        <taxon>Ochrophyta</taxon>
        <taxon>Bolidophyceae</taxon>
        <taxon>Parmales</taxon>
        <taxon>Triparmaceae</taxon>
        <taxon>Triparma</taxon>
    </lineage>
</organism>
<dbReference type="AlphaFoldDB" id="A0A9W7EPE9"/>